<protein>
    <submittedName>
        <fullName evidence="3">Uncharacterized protein</fullName>
    </submittedName>
</protein>
<feature type="transmembrane region" description="Helical" evidence="2">
    <location>
        <begin position="21"/>
        <end position="38"/>
    </location>
</feature>
<organism evidence="3 4">
    <name type="scientific">Helicobacter bilis</name>
    <dbReference type="NCBI Taxonomy" id="37372"/>
    <lineage>
        <taxon>Bacteria</taxon>
        <taxon>Pseudomonadati</taxon>
        <taxon>Campylobacterota</taxon>
        <taxon>Epsilonproteobacteria</taxon>
        <taxon>Campylobacterales</taxon>
        <taxon>Helicobacteraceae</taxon>
        <taxon>Helicobacter</taxon>
    </lineage>
</organism>
<evidence type="ECO:0000256" key="1">
    <source>
        <dbReference type="SAM" id="MobiDB-lite"/>
    </source>
</evidence>
<keyword evidence="2" id="KW-1133">Transmembrane helix</keyword>
<dbReference type="AlphaFoldDB" id="A0A4U8UBW1"/>
<dbReference type="Proteomes" id="UP000029857">
    <property type="component" value="Unassembled WGS sequence"/>
</dbReference>
<evidence type="ECO:0000313" key="3">
    <source>
        <dbReference type="EMBL" id="TLE11659.1"/>
    </source>
</evidence>
<proteinExistence type="predicted"/>
<name>A0A4U8UBW1_9HELI</name>
<feature type="region of interest" description="Disordered" evidence="1">
    <location>
        <begin position="73"/>
        <end position="97"/>
    </location>
</feature>
<accession>A0A4U8UBW1</accession>
<dbReference type="RefSeq" id="WP_034565308.1">
    <property type="nucleotide sequence ID" value="NZ_CAMCCI010000002.1"/>
</dbReference>
<dbReference type="EMBL" id="JRPJ02000004">
    <property type="protein sequence ID" value="TLE11659.1"/>
    <property type="molecule type" value="Genomic_DNA"/>
</dbReference>
<keyword evidence="2" id="KW-0812">Transmembrane</keyword>
<reference evidence="3 4" key="1">
    <citation type="journal article" date="2014" name="Genome Announc.">
        <title>Draft genome sequences of eight enterohepatic helicobacter species isolated from both laboratory and wild rodents.</title>
        <authorList>
            <person name="Sheh A."/>
            <person name="Shen Z."/>
            <person name="Fox J.G."/>
        </authorList>
    </citation>
    <scope>NUCLEOTIDE SEQUENCE [LARGE SCALE GENOMIC DNA]</scope>
    <source>
        <strain evidence="3 4">ATCC 49320</strain>
    </source>
</reference>
<evidence type="ECO:0000256" key="2">
    <source>
        <dbReference type="SAM" id="Phobius"/>
    </source>
</evidence>
<comment type="caution">
    <text evidence="3">The sequence shown here is derived from an EMBL/GenBank/DDBJ whole genome shotgun (WGS) entry which is preliminary data.</text>
</comment>
<keyword evidence="2" id="KW-0472">Membrane</keyword>
<gene>
    <name evidence="3" type="ORF">LS79_002020</name>
</gene>
<sequence length="97" mass="10958">MIIWGILLGGLVFLKQKWAKALIAVLIAGYIILVFVGINEVPKFAQNKLIFSEIKNAFIVIVIVASVYFLSKKDQSPNKQQEKARKDRKLDSIKTLI</sequence>
<feature type="transmembrane region" description="Helical" evidence="2">
    <location>
        <begin position="50"/>
        <end position="70"/>
    </location>
</feature>
<evidence type="ECO:0000313" key="4">
    <source>
        <dbReference type="Proteomes" id="UP000029857"/>
    </source>
</evidence>